<keyword evidence="5" id="KW-0547">Nucleotide-binding</keyword>
<dbReference type="Proteomes" id="UP000183180">
    <property type="component" value="Unassembled WGS sequence"/>
</dbReference>
<dbReference type="OrthoDB" id="227596at2"/>
<evidence type="ECO:0000259" key="9">
    <source>
        <dbReference type="SMART" id="SM00387"/>
    </source>
</evidence>
<gene>
    <name evidence="10" type="ORF">SAMN04488548_1341730</name>
</gene>
<evidence type="ECO:0000256" key="1">
    <source>
        <dbReference type="ARBA" id="ARBA00000085"/>
    </source>
</evidence>
<dbReference type="Pfam" id="PF02518">
    <property type="entry name" value="HATPase_c"/>
    <property type="match status" value="1"/>
</dbReference>
<dbReference type="Gene3D" id="1.20.5.1930">
    <property type="match status" value="1"/>
</dbReference>
<evidence type="ECO:0000256" key="6">
    <source>
        <dbReference type="ARBA" id="ARBA00022777"/>
    </source>
</evidence>
<name>A0A1H2J5D9_9ACTN</name>
<organism evidence="10 11">
    <name type="scientific">Gordonia westfalica</name>
    <dbReference type="NCBI Taxonomy" id="158898"/>
    <lineage>
        <taxon>Bacteria</taxon>
        <taxon>Bacillati</taxon>
        <taxon>Actinomycetota</taxon>
        <taxon>Actinomycetes</taxon>
        <taxon>Mycobacteriales</taxon>
        <taxon>Gordoniaceae</taxon>
        <taxon>Gordonia</taxon>
    </lineage>
</organism>
<evidence type="ECO:0000256" key="7">
    <source>
        <dbReference type="ARBA" id="ARBA00022840"/>
    </source>
</evidence>
<evidence type="ECO:0000313" key="10">
    <source>
        <dbReference type="EMBL" id="SDU51376.1"/>
    </source>
</evidence>
<evidence type="ECO:0000313" key="11">
    <source>
        <dbReference type="Proteomes" id="UP000183180"/>
    </source>
</evidence>
<dbReference type="PANTHER" id="PTHR24421:SF10">
    <property type="entry name" value="NITRATE_NITRITE SENSOR PROTEIN NARQ"/>
    <property type="match status" value="1"/>
</dbReference>
<proteinExistence type="predicted"/>
<evidence type="ECO:0000256" key="3">
    <source>
        <dbReference type="ARBA" id="ARBA00022553"/>
    </source>
</evidence>
<comment type="catalytic activity">
    <reaction evidence="1">
        <text>ATP + protein L-histidine = ADP + protein N-phospho-L-histidine.</text>
        <dbReference type="EC" id="2.7.13.3"/>
    </reaction>
</comment>
<keyword evidence="6 10" id="KW-0418">Kinase</keyword>
<dbReference type="Gene3D" id="3.30.450.40">
    <property type="match status" value="1"/>
</dbReference>
<dbReference type="EC" id="2.7.13.3" evidence="2"/>
<dbReference type="EMBL" id="FNLM01000034">
    <property type="protein sequence ID" value="SDU51376.1"/>
    <property type="molecule type" value="Genomic_DNA"/>
</dbReference>
<dbReference type="CDD" id="cd16917">
    <property type="entry name" value="HATPase_UhpB-NarQ-NarX-like"/>
    <property type="match status" value="1"/>
</dbReference>
<dbReference type="SUPFAM" id="SSF55781">
    <property type="entry name" value="GAF domain-like"/>
    <property type="match status" value="1"/>
</dbReference>
<dbReference type="InterPro" id="IPR036890">
    <property type="entry name" value="HATPase_C_sf"/>
</dbReference>
<dbReference type="NCBIfam" id="NF047786">
    <property type="entry name" value="his_kin_MadS"/>
    <property type="match status" value="1"/>
</dbReference>
<sequence>MAVPRPGPDPEPENVPAQSDLDSLVGLRSVKGSHYAQYRGVEARLSRVVGALERISRALVRTAEGTEALVIAVVEAARDHLGAEWVVFGLADGRLERSAPRHLISSGSGRLYAFEGSATASPPDGLPDEVLNRLNDILRGHEPLLHRPILSTDHVHVPVELDGSVVGGLSAWAPADRVVDPTDVVVLRILASQAIVALLNAELFSETHRHAAELAERNDELERTQRELSAAMRATVLNEERSRIARELHDSVTQSVLSAGVQIELCRDLVDGAALERLQMAGRLTKEAVEQLRTFIYTLNNAASVPSPSVREVLTELCSLHMPPDLTTAVRIRGRTRELTDDVQHALLRIAGEALFNAAIHARAAEVTVTLTYAPEQVSLSVDDDGVGDPEHLRRVLRTASLGDLAAGRHRGLANMASRAAELDGEIRIRRSRAGGIRVTAILPTGAGPAPAADPVTTTREFL</sequence>
<dbReference type="GO" id="GO:0046983">
    <property type="term" value="F:protein dimerization activity"/>
    <property type="evidence" value="ECO:0007669"/>
    <property type="project" value="InterPro"/>
</dbReference>
<dbReference type="GO" id="GO:0000155">
    <property type="term" value="F:phosphorelay sensor kinase activity"/>
    <property type="evidence" value="ECO:0007669"/>
    <property type="project" value="InterPro"/>
</dbReference>
<keyword evidence="7" id="KW-0067">ATP-binding</keyword>
<dbReference type="PANTHER" id="PTHR24421">
    <property type="entry name" value="NITRATE/NITRITE SENSOR PROTEIN NARX-RELATED"/>
    <property type="match status" value="1"/>
</dbReference>
<dbReference type="InterPro" id="IPR050482">
    <property type="entry name" value="Sensor_HK_TwoCompSys"/>
</dbReference>
<protein>
    <recommendedName>
        <fullName evidence="2">histidine kinase</fullName>
        <ecNumber evidence="2">2.7.13.3</ecNumber>
    </recommendedName>
</protein>
<dbReference type="STRING" id="158898.SAMN04488548_1341730"/>
<accession>A0A1H2J5D9</accession>
<keyword evidence="4" id="KW-0808">Transferase</keyword>
<dbReference type="RefSeq" id="WP_074850065.1">
    <property type="nucleotide sequence ID" value="NZ_FNLM01000034.1"/>
</dbReference>
<dbReference type="AlphaFoldDB" id="A0A1H2J5D9"/>
<dbReference type="InterPro" id="IPR029016">
    <property type="entry name" value="GAF-like_dom_sf"/>
</dbReference>
<dbReference type="GO" id="GO:0005524">
    <property type="term" value="F:ATP binding"/>
    <property type="evidence" value="ECO:0007669"/>
    <property type="project" value="UniProtKB-KW"/>
</dbReference>
<dbReference type="GO" id="GO:0016020">
    <property type="term" value="C:membrane"/>
    <property type="evidence" value="ECO:0007669"/>
    <property type="project" value="InterPro"/>
</dbReference>
<evidence type="ECO:0000256" key="8">
    <source>
        <dbReference type="ARBA" id="ARBA00023012"/>
    </source>
</evidence>
<dbReference type="Pfam" id="PF07730">
    <property type="entry name" value="HisKA_3"/>
    <property type="match status" value="1"/>
</dbReference>
<keyword evidence="8" id="KW-0902">Two-component regulatory system</keyword>
<dbReference type="SUPFAM" id="SSF55874">
    <property type="entry name" value="ATPase domain of HSP90 chaperone/DNA topoisomerase II/histidine kinase"/>
    <property type="match status" value="1"/>
</dbReference>
<evidence type="ECO:0000256" key="4">
    <source>
        <dbReference type="ARBA" id="ARBA00022679"/>
    </source>
</evidence>
<feature type="domain" description="Histidine kinase/HSP90-like ATPase" evidence="9">
    <location>
        <begin position="342"/>
        <end position="447"/>
    </location>
</feature>
<dbReference type="SMART" id="SM00387">
    <property type="entry name" value="HATPase_c"/>
    <property type="match status" value="1"/>
</dbReference>
<keyword evidence="3" id="KW-0597">Phosphoprotein</keyword>
<dbReference type="Gene3D" id="3.30.565.10">
    <property type="entry name" value="Histidine kinase-like ATPase, C-terminal domain"/>
    <property type="match status" value="1"/>
</dbReference>
<dbReference type="InterPro" id="IPR011712">
    <property type="entry name" value="Sig_transdc_His_kin_sub3_dim/P"/>
</dbReference>
<evidence type="ECO:0000256" key="2">
    <source>
        <dbReference type="ARBA" id="ARBA00012438"/>
    </source>
</evidence>
<dbReference type="InterPro" id="IPR003594">
    <property type="entry name" value="HATPase_dom"/>
</dbReference>
<reference evidence="10 11" key="1">
    <citation type="submission" date="2016-10" db="EMBL/GenBank/DDBJ databases">
        <authorList>
            <person name="de Groot N.N."/>
        </authorList>
    </citation>
    <scope>NUCLEOTIDE SEQUENCE [LARGE SCALE GENOMIC DNA]</scope>
    <source>
        <strain evidence="10 11">DSM 44215</strain>
    </source>
</reference>
<evidence type="ECO:0000256" key="5">
    <source>
        <dbReference type="ARBA" id="ARBA00022741"/>
    </source>
</evidence>